<dbReference type="PANTHER" id="PTHR47396:SF1">
    <property type="entry name" value="ATP-DEPENDENT HELICASE IRC3-RELATED"/>
    <property type="match status" value="1"/>
</dbReference>
<comment type="caution">
    <text evidence="3">The sequence shown here is derived from an EMBL/GenBank/DDBJ whole genome shotgun (WGS) entry which is preliminary data.</text>
</comment>
<dbReference type="GO" id="GO:0005524">
    <property type="term" value="F:ATP binding"/>
    <property type="evidence" value="ECO:0007669"/>
    <property type="project" value="InterPro"/>
</dbReference>
<dbReference type="InterPro" id="IPR027417">
    <property type="entry name" value="P-loop_NTPase"/>
</dbReference>
<evidence type="ECO:0000259" key="2">
    <source>
        <dbReference type="PROSITE" id="PS51194"/>
    </source>
</evidence>
<sequence length="866" mass="99557">MKQPIENIPAFQPPLLETLTQRLEPLGFFLTAHLLRGVLFHCPESDTAIMVDHRVCDRHYPYSYTEYTKEQNSLMHQHASLFRIIVDDEDELEHEWSLLQGYLNRNFSEDEIRAGGNRALSEVDPTLPEAYFEQAFIECYGREALDRVSRELPIIDIKGQTRWVDYYLQRSEGSDIAIEKNGETYHHPIITGKTQYQRQLVKQNSLVAYGVKVFRWSLEGMRFLENFHEELKCFLGPAEHFELAQKVCVSREFALLSHQINQLDAMRQARVEGKNAFLVVLPTGTGKTEVLIADLAEQYHAGSANKSLVMVPSKQLKLDHIQKFAQRLADHGIHHLQVGEGLENDIVVQTYSMMSRLFTRLPSDLFDYLAVDEAHHATAPTVKKVIQHFRPQTLIGLTATDKRLDAQKLEDIFGSYETDLSLVEAIKQGLLSPIKAFRLHSNLDFSEIRFNGKDYLSTDLQKYVIVPSRDQLVVDTLLKYFVDTELDRKQGIIFCVSVKHAESLAKLMKQHSISAMAVSGKDNKSAAYIQDYQDGKIQFLTTCSLLNEGWDSPHTSVIVMARPTMSRVLYTQQLGRGTRRFPGKEALYVIDVVDNYGASAGINKMPWSIHALLGIPNYRPWSAVLETQQPLASSEELILSGLYEQERLLEKINIFTFQSEYPDHISDEQLARELFVSTGTVTSWVKKGKITPAVSVPLGRRAVNYYAPEQIEQIRQELGLKKHDDTTLYEDFWAFVKEGNYTFSYKIVMMLSFFEVMDHNGECNLDELLSHYTAFYQNRLDKGLAVDRSKCPFQEQDFLATPALMKTSLLQNPFEKFERKRFMYHCKDLNHIAFSSVLWSRIGHHDEIQALKAHYQGELERYYEQV</sequence>
<dbReference type="InterPro" id="IPR014001">
    <property type="entry name" value="Helicase_ATP-bd"/>
</dbReference>
<dbReference type="EMBL" id="QKRX01000002">
    <property type="protein sequence ID" value="RAU19348.1"/>
    <property type="molecule type" value="Genomic_DNA"/>
</dbReference>
<dbReference type="RefSeq" id="WP_112157585.1">
    <property type="nucleotide sequence ID" value="NZ_QKRX01000002.1"/>
</dbReference>
<dbReference type="InterPro" id="IPR001650">
    <property type="entry name" value="Helicase_C-like"/>
</dbReference>
<dbReference type="GO" id="GO:0016787">
    <property type="term" value="F:hydrolase activity"/>
    <property type="evidence" value="ECO:0007669"/>
    <property type="project" value="InterPro"/>
</dbReference>
<dbReference type="GO" id="GO:0004386">
    <property type="term" value="F:helicase activity"/>
    <property type="evidence" value="ECO:0007669"/>
    <property type="project" value="UniProtKB-KW"/>
</dbReference>
<gene>
    <name evidence="3" type="ORF">DN062_03560</name>
</gene>
<dbReference type="OrthoDB" id="9804086at2"/>
<feature type="domain" description="Helicase ATP-binding" evidence="1">
    <location>
        <begin position="268"/>
        <end position="419"/>
    </location>
</feature>
<organism evidence="3 4">
    <name type="scientific">Nitrincola tibetensis</name>
    <dbReference type="NCBI Taxonomy" id="2219697"/>
    <lineage>
        <taxon>Bacteria</taxon>
        <taxon>Pseudomonadati</taxon>
        <taxon>Pseudomonadota</taxon>
        <taxon>Gammaproteobacteria</taxon>
        <taxon>Oceanospirillales</taxon>
        <taxon>Oceanospirillaceae</taxon>
        <taxon>Nitrincola</taxon>
    </lineage>
</organism>
<dbReference type="PROSITE" id="PS51192">
    <property type="entry name" value="HELICASE_ATP_BIND_1"/>
    <property type="match status" value="1"/>
</dbReference>
<dbReference type="InterPro" id="IPR050742">
    <property type="entry name" value="Helicase_Restrict-Modif_Enz"/>
</dbReference>
<dbReference type="CDD" id="cd18799">
    <property type="entry name" value="SF2_C_EcoAI-like"/>
    <property type="match status" value="1"/>
</dbReference>
<dbReference type="AlphaFoldDB" id="A0A364NQG6"/>
<dbReference type="PROSITE" id="PS51194">
    <property type="entry name" value="HELICASE_CTER"/>
    <property type="match status" value="1"/>
</dbReference>
<feature type="domain" description="Helicase C-terminal" evidence="2">
    <location>
        <begin position="476"/>
        <end position="626"/>
    </location>
</feature>
<dbReference type="GO" id="GO:0005829">
    <property type="term" value="C:cytosol"/>
    <property type="evidence" value="ECO:0007669"/>
    <property type="project" value="TreeGrafter"/>
</dbReference>
<keyword evidence="3" id="KW-0547">Nucleotide-binding</keyword>
<dbReference type="Proteomes" id="UP000250744">
    <property type="component" value="Unassembled WGS sequence"/>
</dbReference>
<dbReference type="Pfam" id="PF00271">
    <property type="entry name" value="Helicase_C"/>
    <property type="match status" value="1"/>
</dbReference>
<proteinExistence type="predicted"/>
<dbReference type="SUPFAM" id="SSF52540">
    <property type="entry name" value="P-loop containing nucleoside triphosphate hydrolases"/>
    <property type="match status" value="1"/>
</dbReference>
<keyword evidence="3" id="KW-0067">ATP-binding</keyword>
<dbReference type="PANTHER" id="PTHR47396">
    <property type="entry name" value="TYPE I RESTRICTION ENZYME ECOKI R PROTEIN"/>
    <property type="match status" value="1"/>
</dbReference>
<evidence type="ECO:0000313" key="3">
    <source>
        <dbReference type="EMBL" id="RAU19348.1"/>
    </source>
</evidence>
<keyword evidence="4" id="KW-1185">Reference proteome</keyword>
<dbReference type="SMART" id="SM00487">
    <property type="entry name" value="DEXDc"/>
    <property type="match status" value="1"/>
</dbReference>
<dbReference type="GO" id="GO:0003677">
    <property type="term" value="F:DNA binding"/>
    <property type="evidence" value="ECO:0007669"/>
    <property type="project" value="InterPro"/>
</dbReference>
<keyword evidence="3" id="KW-0378">Hydrolase</keyword>
<evidence type="ECO:0000259" key="1">
    <source>
        <dbReference type="PROSITE" id="PS51192"/>
    </source>
</evidence>
<evidence type="ECO:0000313" key="4">
    <source>
        <dbReference type="Proteomes" id="UP000250744"/>
    </source>
</evidence>
<dbReference type="InterPro" id="IPR006935">
    <property type="entry name" value="Helicase/UvrB_N"/>
</dbReference>
<protein>
    <submittedName>
        <fullName evidence="3">ATP-dependent helicase</fullName>
    </submittedName>
</protein>
<accession>A0A364NQG6</accession>
<name>A0A364NQG6_9GAMM</name>
<dbReference type="Gene3D" id="3.40.50.300">
    <property type="entry name" value="P-loop containing nucleotide triphosphate hydrolases"/>
    <property type="match status" value="2"/>
</dbReference>
<reference evidence="3 4" key="1">
    <citation type="submission" date="2018-06" db="EMBL/GenBank/DDBJ databases">
        <title>Nitrincola tibetense sp. nov., isolated from Lake XuguoCo on Tibetan Plateau.</title>
        <authorList>
            <person name="Xing P."/>
        </authorList>
    </citation>
    <scope>NUCLEOTIDE SEQUENCE [LARGE SCALE GENOMIC DNA]</scope>
    <source>
        <strain evidence="4">xg18</strain>
    </source>
</reference>
<dbReference type="Pfam" id="PF04851">
    <property type="entry name" value="ResIII"/>
    <property type="match status" value="1"/>
</dbReference>
<keyword evidence="3" id="KW-0347">Helicase</keyword>